<dbReference type="Proteomes" id="UP000308600">
    <property type="component" value="Unassembled WGS sequence"/>
</dbReference>
<name>A0ACD3A0M5_9AGAR</name>
<gene>
    <name evidence="1" type="ORF">BDN72DRAFT_865310</name>
</gene>
<evidence type="ECO:0000313" key="1">
    <source>
        <dbReference type="EMBL" id="TFK59252.1"/>
    </source>
</evidence>
<protein>
    <submittedName>
        <fullName evidence="1">Uncharacterized protein</fullName>
    </submittedName>
</protein>
<keyword evidence="2" id="KW-1185">Reference proteome</keyword>
<evidence type="ECO:0000313" key="2">
    <source>
        <dbReference type="Proteomes" id="UP000308600"/>
    </source>
</evidence>
<accession>A0ACD3A0M5</accession>
<reference evidence="1 2" key="1">
    <citation type="journal article" date="2019" name="Nat. Ecol. Evol.">
        <title>Megaphylogeny resolves global patterns of mushroom evolution.</title>
        <authorList>
            <person name="Varga T."/>
            <person name="Krizsan K."/>
            <person name="Foldi C."/>
            <person name="Dima B."/>
            <person name="Sanchez-Garcia M."/>
            <person name="Sanchez-Ramirez S."/>
            <person name="Szollosi G.J."/>
            <person name="Szarkandi J.G."/>
            <person name="Papp V."/>
            <person name="Albert L."/>
            <person name="Andreopoulos W."/>
            <person name="Angelini C."/>
            <person name="Antonin V."/>
            <person name="Barry K.W."/>
            <person name="Bougher N.L."/>
            <person name="Buchanan P."/>
            <person name="Buyck B."/>
            <person name="Bense V."/>
            <person name="Catcheside P."/>
            <person name="Chovatia M."/>
            <person name="Cooper J."/>
            <person name="Damon W."/>
            <person name="Desjardin D."/>
            <person name="Finy P."/>
            <person name="Geml J."/>
            <person name="Haridas S."/>
            <person name="Hughes K."/>
            <person name="Justo A."/>
            <person name="Karasinski D."/>
            <person name="Kautmanova I."/>
            <person name="Kiss B."/>
            <person name="Kocsube S."/>
            <person name="Kotiranta H."/>
            <person name="LaButti K.M."/>
            <person name="Lechner B.E."/>
            <person name="Liimatainen K."/>
            <person name="Lipzen A."/>
            <person name="Lukacs Z."/>
            <person name="Mihaltcheva S."/>
            <person name="Morgado L.N."/>
            <person name="Niskanen T."/>
            <person name="Noordeloos M.E."/>
            <person name="Ohm R.A."/>
            <person name="Ortiz-Santana B."/>
            <person name="Ovrebo C."/>
            <person name="Racz N."/>
            <person name="Riley R."/>
            <person name="Savchenko A."/>
            <person name="Shiryaev A."/>
            <person name="Soop K."/>
            <person name="Spirin V."/>
            <person name="Szebenyi C."/>
            <person name="Tomsovsky M."/>
            <person name="Tulloss R.E."/>
            <person name="Uehling J."/>
            <person name="Grigoriev I.V."/>
            <person name="Vagvolgyi C."/>
            <person name="Papp T."/>
            <person name="Martin F.M."/>
            <person name="Miettinen O."/>
            <person name="Hibbett D.S."/>
            <person name="Nagy L.G."/>
        </authorList>
    </citation>
    <scope>NUCLEOTIDE SEQUENCE [LARGE SCALE GENOMIC DNA]</scope>
    <source>
        <strain evidence="1 2">NL-1719</strain>
    </source>
</reference>
<sequence length="374" mass="43275">MYHDWAFPSHERWTSGYQIQIRTQPPRYKKPKTMDALLDDILFHVVANMTPGDLMRFSRTSSTHYAIVQIYKKTHYSVAKHLERFFPGNMYQQFRELQARTGALLFGSVAFDFFTRTINDESALDVMVTLLPYGEVAEWLQVRGYVFQNEGQNSDDDSDEDELEYSDDVASDEEDDEEDDERSLPPEIGIFSNGNLSIHVWIARHTTLERVIGSNLNTEPKLACTMNCITANDAISLYPHSSFHERQALRLRNNDTVASDDFVEKYRQRGWTIVDDVDVVDRNTVESDFYTDDDATGIRYFGDSKCWTIPCVKDDSLTQVALYHHINSWTLEFSSQVAHCRYTVIRSDDLLERYLVAQNEELQDVISDAMYGPR</sequence>
<dbReference type="EMBL" id="ML209037">
    <property type="protein sequence ID" value="TFK59252.1"/>
    <property type="molecule type" value="Genomic_DNA"/>
</dbReference>
<proteinExistence type="predicted"/>
<organism evidence="1 2">
    <name type="scientific">Pluteus cervinus</name>
    <dbReference type="NCBI Taxonomy" id="181527"/>
    <lineage>
        <taxon>Eukaryota</taxon>
        <taxon>Fungi</taxon>
        <taxon>Dikarya</taxon>
        <taxon>Basidiomycota</taxon>
        <taxon>Agaricomycotina</taxon>
        <taxon>Agaricomycetes</taxon>
        <taxon>Agaricomycetidae</taxon>
        <taxon>Agaricales</taxon>
        <taxon>Pluteineae</taxon>
        <taxon>Pluteaceae</taxon>
        <taxon>Pluteus</taxon>
    </lineage>
</organism>